<accession>W0GQS8</accession>
<reference evidence="2 3" key="1">
    <citation type="submission" date="2013-09" db="EMBL/GenBank/DDBJ databases">
        <title>Complete genome sequence of Spiroplasma mirum suckling mouse cataract agent.</title>
        <authorList>
            <person name="Landry C.A."/>
            <person name="Bastian F.O."/>
            <person name="Thune R.L."/>
        </authorList>
    </citation>
    <scope>NUCLEOTIDE SEQUENCE [LARGE SCALE GENOMIC DNA]</scope>
    <source>
        <strain evidence="2 3">SMCA</strain>
    </source>
</reference>
<evidence type="ECO:0000313" key="2">
    <source>
        <dbReference type="EMBL" id="AHI58010.1"/>
    </source>
</evidence>
<name>W0GQS8_9MOLU</name>
<dbReference type="EMBL" id="CP006720">
    <property type="protein sequence ID" value="AHI58010.1"/>
    <property type="molecule type" value="Genomic_DNA"/>
</dbReference>
<keyword evidence="3" id="KW-1185">Reference proteome</keyword>
<feature type="transmembrane region" description="Helical" evidence="1">
    <location>
        <begin position="178"/>
        <end position="200"/>
    </location>
</feature>
<sequence length="676" mass="75202">MISNNNLNQLCKNCQSNLQELFQKIKQKKPMLLKQLQFLNVYIGENNSAQSDYKIKPFVIFHCKKNYFGLFYKKNLINNNQLKPNIKNHTVYLSLATIKQSANLNNIKEKITTSNLPLVTARQQPLTTRLQTELVEHRQRVVGEVVDPPLNARNFDLNAETRQAAGLIYVMRNINRKLVLLFVIIILILAGIGVGGWQLFNYLNKPHTTSVVKTDITNDGGTYRQYQAIIDDTTNSQLKTAVQQISVLNPDLLSAIADSATVLSTQDVLQYDHQPHLMTIDINADNAKMFKGHTKVTMNIEAKKFDISFLSGDFTNTTPPKTTTLNQISIIKVLEGIPNLNQDLLTALQDPQIKIENISGQIPEDGEKHLVTFTINANDTTNYLGKINAKINLINQKFDIGNLKNDYTTDSVNTVNDLERQSLIQLILLLPDAPQELKNVAQETNVVLTPSQPKIPRDGKTYDLNITIDANKTIDYSGTLTIKVKVKNSVLDLGTLSQDLTSQPLVIEPDVKATELIDALQRVGNVNPILLGLLNQPGINISTLSDFPHDGVAHKIGIDIQAEGIPQYTGQARLWIMMKSSKIDITSDGGSFIQFGPVNGNDTNMATLINVLEQLNKLTPLNSNLLAALKDKNIIVTTDSQFVADKKPHEINITINAINTSQYEGVAKILLNMQST</sequence>
<organism evidence="2 3">
    <name type="scientific">Spiroplasma mirum ATCC 29335</name>
    <dbReference type="NCBI Taxonomy" id="838561"/>
    <lineage>
        <taxon>Bacteria</taxon>
        <taxon>Bacillati</taxon>
        <taxon>Mycoplasmatota</taxon>
        <taxon>Mollicutes</taxon>
        <taxon>Entomoplasmatales</taxon>
        <taxon>Spiroplasmataceae</taxon>
        <taxon>Spiroplasma</taxon>
    </lineage>
</organism>
<keyword evidence="1" id="KW-0812">Transmembrane</keyword>
<dbReference type="KEGG" id="smir:SMM_0564"/>
<protein>
    <submittedName>
        <fullName evidence="2">Uncharacterized protein</fullName>
    </submittedName>
</protein>
<evidence type="ECO:0000313" key="3">
    <source>
        <dbReference type="Proteomes" id="UP000019260"/>
    </source>
</evidence>
<gene>
    <name evidence="2" type="ORF">P344_03335</name>
</gene>
<keyword evidence="1" id="KW-1133">Transmembrane helix</keyword>
<dbReference type="RefSeq" id="WP_025317350.1">
    <property type="nucleotide sequence ID" value="NZ_CP002082.1"/>
</dbReference>
<dbReference type="KEGG" id="smia:P344_03335"/>
<dbReference type="Proteomes" id="UP000019260">
    <property type="component" value="Chromosome"/>
</dbReference>
<proteinExistence type="predicted"/>
<dbReference type="HOGENOM" id="CLU_406468_0_0_14"/>
<evidence type="ECO:0000256" key="1">
    <source>
        <dbReference type="SAM" id="Phobius"/>
    </source>
</evidence>
<keyword evidence="1" id="KW-0472">Membrane</keyword>
<dbReference type="STRING" id="838561.P344_03335"/>
<dbReference type="PATRIC" id="fig|838561.3.peg.649"/>
<dbReference type="AlphaFoldDB" id="W0GQS8"/>
<dbReference type="OrthoDB" id="9888738at2"/>